<feature type="domain" description="EGF-like" evidence="9">
    <location>
        <begin position="46"/>
        <end position="84"/>
    </location>
</feature>
<organism evidence="10 11">
    <name type="scientific">Neogobius melanostomus</name>
    <name type="common">round goby</name>
    <dbReference type="NCBI Taxonomy" id="47308"/>
    <lineage>
        <taxon>Eukaryota</taxon>
        <taxon>Metazoa</taxon>
        <taxon>Chordata</taxon>
        <taxon>Craniata</taxon>
        <taxon>Vertebrata</taxon>
        <taxon>Euteleostomi</taxon>
        <taxon>Actinopterygii</taxon>
        <taxon>Neopterygii</taxon>
        <taxon>Teleostei</taxon>
        <taxon>Neoteleostei</taxon>
        <taxon>Acanthomorphata</taxon>
        <taxon>Gobiaria</taxon>
        <taxon>Gobiiformes</taxon>
        <taxon>Gobioidei</taxon>
        <taxon>Gobiidae</taxon>
        <taxon>Benthophilinae</taxon>
        <taxon>Neogobiini</taxon>
        <taxon>Neogobius</taxon>
    </lineage>
</organism>
<evidence type="ECO:0000256" key="6">
    <source>
        <dbReference type="ARBA" id="ARBA00023170"/>
    </source>
</evidence>
<dbReference type="FunFam" id="2.10.25.10:FF:000136">
    <property type="entry name" value="Neurogenic locus notch 1"/>
    <property type="match status" value="1"/>
</dbReference>
<dbReference type="GO" id="GO:0005509">
    <property type="term" value="F:calcium ion binding"/>
    <property type="evidence" value="ECO:0007669"/>
    <property type="project" value="InterPro"/>
</dbReference>
<dbReference type="FunFam" id="2.10.25.10:FF:000125">
    <property type="entry name" value="Neurogenic locus notch protein-like"/>
    <property type="match status" value="1"/>
</dbReference>
<dbReference type="PANTHER" id="PTHR45836:SF23">
    <property type="entry name" value="NEUROGENIC LOCUS NOTCH HOMOLOG PROTEIN 1"/>
    <property type="match status" value="1"/>
</dbReference>
<feature type="domain" description="EGF-like" evidence="9">
    <location>
        <begin position="86"/>
        <end position="122"/>
    </location>
</feature>
<dbReference type="InterPro" id="IPR001881">
    <property type="entry name" value="EGF-like_Ca-bd_dom"/>
</dbReference>
<evidence type="ECO:0000313" key="11">
    <source>
        <dbReference type="Proteomes" id="UP000694523"/>
    </source>
</evidence>
<dbReference type="InterPro" id="IPR000742">
    <property type="entry name" value="EGF"/>
</dbReference>
<proteinExistence type="inferred from homology"/>
<keyword evidence="2 8" id="KW-0245">EGF-like domain</keyword>
<dbReference type="PROSITE" id="PS01187">
    <property type="entry name" value="EGF_CA"/>
    <property type="match status" value="1"/>
</dbReference>
<dbReference type="GO" id="GO:0009986">
    <property type="term" value="C:cell surface"/>
    <property type="evidence" value="ECO:0007669"/>
    <property type="project" value="TreeGrafter"/>
</dbReference>
<reference evidence="10" key="1">
    <citation type="submission" date="2025-08" db="UniProtKB">
        <authorList>
            <consortium name="Ensembl"/>
        </authorList>
    </citation>
    <scope>IDENTIFICATION</scope>
</reference>
<keyword evidence="11" id="KW-1185">Reference proteome</keyword>
<dbReference type="InterPro" id="IPR000152">
    <property type="entry name" value="EGF-type_Asp/Asn_hydroxyl_site"/>
</dbReference>
<comment type="caution">
    <text evidence="8">Lacks conserved residue(s) required for the propagation of feature annotation.</text>
</comment>
<dbReference type="PANTHER" id="PTHR45836">
    <property type="entry name" value="SLIT HOMOLOG"/>
    <property type="match status" value="1"/>
</dbReference>
<accession>A0A8C6SJ93</accession>
<evidence type="ECO:0000256" key="2">
    <source>
        <dbReference type="ARBA" id="ARBA00022536"/>
    </source>
</evidence>
<keyword evidence="4" id="KW-0677">Repeat</keyword>
<dbReference type="InterPro" id="IPR049883">
    <property type="entry name" value="NOTCH1_EGF-like"/>
</dbReference>
<dbReference type="InterPro" id="IPR051355">
    <property type="entry name" value="Notch/Slit_guidance"/>
</dbReference>
<dbReference type="Proteomes" id="UP000694523">
    <property type="component" value="Unplaced"/>
</dbReference>
<feature type="disulfide bond" evidence="8">
    <location>
        <begin position="153"/>
        <end position="162"/>
    </location>
</feature>
<evidence type="ECO:0000259" key="9">
    <source>
        <dbReference type="PROSITE" id="PS50026"/>
    </source>
</evidence>
<keyword evidence="6" id="KW-0675">Receptor</keyword>
<dbReference type="InterPro" id="IPR013032">
    <property type="entry name" value="EGF-like_CS"/>
</dbReference>
<dbReference type="InterPro" id="IPR018097">
    <property type="entry name" value="EGF_Ca-bd_CS"/>
</dbReference>
<dbReference type="GO" id="GO:0007411">
    <property type="term" value="P:axon guidance"/>
    <property type="evidence" value="ECO:0007669"/>
    <property type="project" value="TreeGrafter"/>
</dbReference>
<reference evidence="10" key="2">
    <citation type="submission" date="2025-09" db="UniProtKB">
        <authorList>
            <consortium name="Ensembl"/>
        </authorList>
    </citation>
    <scope>IDENTIFICATION</scope>
</reference>
<keyword evidence="3" id="KW-0732">Signal</keyword>
<evidence type="ECO:0000256" key="8">
    <source>
        <dbReference type="PROSITE-ProRule" id="PRU00076"/>
    </source>
</evidence>
<evidence type="ECO:0000256" key="4">
    <source>
        <dbReference type="ARBA" id="ARBA00022737"/>
    </source>
</evidence>
<dbReference type="AlphaFoldDB" id="A0A8C6SJ93"/>
<evidence type="ECO:0000313" key="10">
    <source>
        <dbReference type="Ensembl" id="ENSNMLP00000006637.1"/>
    </source>
</evidence>
<dbReference type="SUPFAM" id="SSF57196">
    <property type="entry name" value="EGF/Laminin"/>
    <property type="match status" value="4"/>
</dbReference>
<sequence>SMIVLTGFNGEDNIDDCPGHQCANGGPVWTDGPVRHFYISQHCTEDVDECRLQPNPCQNGGTCSNLPGSYDCVCVNGWTGPDCSENIDDCATAACSPGSTCIDHVTSFICVCPHGKTGLLCHMDDACISNPCREGSQCDTNPISGKFNLTCNCVRGYTGPLCEQDVNECGSNPCQNDGTCLDRIGDYTCICMPGTFLDKANINSKY</sequence>
<evidence type="ECO:0000256" key="3">
    <source>
        <dbReference type="ARBA" id="ARBA00022729"/>
    </source>
</evidence>
<feature type="domain" description="EGF-like" evidence="9">
    <location>
        <begin position="165"/>
        <end position="201"/>
    </location>
</feature>
<keyword evidence="7" id="KW-0325">Glycoprotein</keyword>
<dbReference type="PROSITE" id="PS00010">
    <property type="entry name" value="ASX_HYDROXYL"/>
    <property type="match status" value="3"/>
</dbReference>
<dbReference type="FunFam" id="2.10.25.10:FF:000092">
    <property type="entry name" value="Neurogenic locus notch protein 1"/>
    <property type="match status" value="1"/>
</dbReference>
<dbReference type="PROSITE" id="PS00022">
    <property type="entry name" value="EGF_1"/>
    <property type="match status" value="3"/>
</dbReference>
<dbReference type="Pfam" id="PF12661">
    <property type="entry name" value="hEGF"/>
    <property type="match status" value="1"/>
</dbReference>
<dbReference type="CDD" id="cd00054">
    <property type="entry name" value="EGF_CA"/>
    <property type="match status" value="3"/>
</dbReference>
<dbReference type="Gene3D" id="2.10.25.10">
    <property type="entry name" value="Laminin"/>
    <property type="match status" value="4"/>
</dbReference>
<dbReference type="Pfam" id="PF07645">
    <property type="entry name" value="EGF_CA"/>
    <property type="match status" value="1"/>
</dbReference>
<dbReference type="GO" id="GO:0005886">
    <property type="term" value="C:plasma membrane"/>
    <property type="evidence" value="ECO:0007669"/>
    <property type="project" value="TreeGrafter"/>
</dbReference>
<evidence type="ECO:0000256" key="5">
    <source>
        <dbReference type="ARBA" id="ARBA00023157"/>
    </source>
</evidence>
<feature type="domain" description="EGF-like" evidence="9">
    <location>
        <begin position="123"/>
        <end position="163"/>
    </location>
</feature>
<dbReference type="SMART" id="SM00181">
    <property type="entry name" value="EGF"/>
    <property type="match status" value="4"/>
</dbReference>
<dbReference type="GO" id="GO:0007219">
    <property type="term" value="P:Notch signaling pathway"/>
    <property type="evidence" value="ECO:0007669"/>
    <property type="project" value="TreeGrafter"/>
</dbReference>
<feature type="disulfide bond" evidence="8">
    <location>
        <begin position="112"/>
        <end position="121"/>
    </location>
</feature>
<dbReference type="FunFam" id="2.10.25.10:FF:000031">
    <property type="entry name" value="neurogenic locus notch homolog protein 3"/>
    <property type="match status" value="1"/>
</dbReference>
<evidence type="ECO:0000256" key="1">
    <source>
        <dbReference type="ARBA" id="ARBA00005847"/>
    </source>
</evidence>
<feature type="disulfide bond" evidence="8">
    <location>
        <begin position="74"/>
        <end position="83"/>
    </location>
</feature>
<evidence type="ECO:0000256" key="7">
    <source>
        <dbReference type="ARBA" id="ARBA00023180"/>
    </source>
</evidence>
<protein>
    <recommendedName>
        <fullName evidence="9">EGF-like domain-containing protein</fullName>
    </recommendedName>
</protein>
<dbReference type="GO" id="GO:0043235">
    <property type="term" value="C:receptor complex"/>
    <property type="evidence" value="ECO:0007669"/>
    <property type="project" value="TreeGrafter"/>
</dbReference>
<dbReference type="Ensembl" id="ENSNMLT00000007578.1">
    <property type="protein sequence ID" value="ENSNMLP00000006637.1"/>
    <property type="gene ID" value="ENSNMLG00000004802.1"/>
</dbReference>
<dbReference type="PROSITE" id="PS50026">
    <property type="entry name" value="EGF_3"/>
    <property type="match status" value="4"/>
</dbReference>
<comment type="similarity">
    <text evidence="1">Belongs to the NOTCH family.</text>
</comment>
<dbReference type="Pfam" id="PF00008">
    <property type="entry name" value="EGF"/>
    <property type="match status" value="1"/>
</dbReference>
<keyword evidence="5 8" id="KW-1015">Disulfide bond</keyword>
<dbReference type="PROSITE" id="PS01186">
    <property type="entry name" value="EGF_2"/>
    <property type="match status" value="2"/>
</dbReference>
<name>A0A8C6SJ93_9GOBI</name>
<dbReference type="SMART" id="SM00179">
    <property type="entry name" value="EGF_CA"/>
    <property type="match status" value="3"/>
</dbReference>